<sequence length="188" mass="20828">MDFREKVMAERKIGAAIRRHEDMEEAIRHPRIRTIFLLNGDINKLPSLVNRVNKAGKVFLVHVDLVEGIGKDAAGIHLLKRMGVAGVVTTKSNLVKYAKDEGLLVIQRLFIVDSESLKTGIRVANNVKPSAVEILPATIPTYVVNDTKKALNLPILGGGLLKTKQDVTEALEKGIDFISTSRRDLWEI</sequence>
<keyword evidence="2" id="KW-1185">Reference proteome</keyword>
<dbReference type="GO" id="GO:0006355">
    <property type="term" value="P:regulation of DNA-templated transcription"/>
    <property type="evidence" value="ECO:0007669"/>
    <property type="project" value="InterPro"/>
</dbReference>
<dbReference type="GO" id="GO:0006071">
    <property type="term" value="P:glycerol metabolic process"/>
    <property type="evidence" value="ECO:0007669"/>
    <property type="project" value="InterPro"/>
</dbReference>
<organism evidence="1 2">
    <name type="scientific">Desulforamulus aeronauticus DSM 10349</name>
    <dbReference type="NCBI Taxonomy" id="1121421"/>
    <lineage>
        <taxon>Bacteria</taxon>
        <taxon>Bacillati</taxon>
        <taxon>Bacillota</taxon>
        <taxon>Clostridia</taxon>
        <taxon>Eubacteriales</taxon>
        <taxon>Peptococcaceae</taxon>
        <taxon>Desulforamulus</taxon>
    </lineage>
</organism>
<dbReference type="PANTHER" id="PTHR35787">
    <property type="entry name" value="GLYCEROL UPTAKE OPERON ANTITERMINATOR REGULATORY PROTEIN"/>
    <property type="match status" value="1"/>
</dbReference>
<accession>A0A1M6VNZ3</accession>
<dbReference type="SUPFAM" id="SSF110391">
    <property type="entry name" value="GlpP-like"/>
    <property type="match status" value="1"/>
</dbReference>
<gene>
    <name evidence="1" type="ORF">SAMN02745123_03287</name>
</gene>
<dbReference type="STRING" id="1121421.SAMN02745123_03287"/>
<dbReference type="InterPro" id="IPR006699">
    <property type="entry name" value="GlpP"/>
</dbReference>
<reference evidence="2" key="1">
    <citation type="submission" date="2016-11" db="EMBL/GenBank/DDBJ databases">
        <authorList>
            <person name="Varghese N."/>
            <person name="Submissions S."/>
        </authorList>
    </citation>
    <scope>NUCLEOTIDE SEQUENCE [LARGE SCALE GENOMIC DNA]</scope>
    <source>
        <strain evidence="2">DSM 10349</strain>
    </source>
</reference>
<dbReference type="OrthoDB" id="9799580at2"/>
<dbReference type="RefSeq" id="WP_072916524.1">
    <property type="nucleotide sequence ID" value="NZ_FRAR01000025.1"/>
</dbReference>
<protein>
    <submittedName>
        <fullName evidence="1">Glycerol uptake operon antiterminator</fullName>
    </submittedName>
</protein>
<proteinExistence type="predicted"/>
<dbReference type="PANTHER" id="PTHR35787:SF1">
    <property type="entry name" value="GLYCEROL UPTAKE OPERON ANTITERMINATOR REGULATORY PROTEIN"/>
    <property type="match status" value="1"/>
</dbReference>
<dbReference type="PIRSF" id="PIRSF016897">
    <property type="entry name" value="GlpP"/>
    <property type="match status" value="1"/>
</dbReference>
<evidence type="ECO:0000313" key="2">
    <source>
        <dbReference type="Proteomes" id="UP000183997"/>
    </source>
</evidence>
<dbReference type="Proteomes" id="UP000183997">
    <property type="component" value="Unassembled WGS sequence"/>
</dbReference>
<evidence type="ECO:0000313" key="1">
    <source>
        <dbReference type="EMBL" id="SHK83074.1"/>
    </source>
</evidence>
<dbReference type="InterPro" id="IPR013785">
    <property type="entry name" value="Aldolase_TIM"/>
</dbReference>
<name>A0A1M6VNZ3_9FIRM</name>
<dbReference type="AlphaFoldDB" id="A0A1M6VNZ3"/>
<dbReference type="Gene3D" id="3.20.20.70">
    <property type="entry name" value="Aldolase class I"/>
    <property type="match status" value="1"/>
</dbReference>
<dbReference type="EMBL" id="FRAR01000025">
    <property type="protein sequence ID" value="SHK83074.1"/>
    <property type="molecule type" value="Genomic_DNA"/>
</dbReference>
<dbReference type="Pfam" id="PF04309">
    <property type="entry name" value="G3P_antiterm"/>
    <property type="match status" value="1"/>
</dbReference>